<dbReference type="AlphaFoldDB" id="A0A3B0X6G7"/>
<organism evidence="1">
    <name type="scientific">hydrothermal vent metagenome</name>
    <dbReference type="NCBI Taxonomy" id="652676"/>
    <lineage>
        <taxon>unclassified sequences</taxon>
        <taxon>metagenomes</taxon>
        <taxon>ecological metagenomes</taxon>
    </lineage>
</organism>
<name>A0A3B0X6G7_9ZZZZ</name>
<evidence type="ECO:0000313" key="1">
    <source>
        <dbReference type="EMBL" id="VAW59052.1"/>
    </source>
</evidence>
<dbReference type="EMBL" id="UOFH01000050">
    <property type="protein sequence ID" value="VAW59052.1"/>
    <property type="molecule type" value="Genomic_DNA"/>
</dbReference>
<sequence length="56" mass="6382">MGKNAEDIIIDIIENTDRVIDAVNRILPPDMNQNVFKSITTNLKKASDRLKRMPSQ</sequence>
<protein>
    <submittedName>
        <fullName evidence="1">Uncharacterized protein</fullName>
    </submittedName>
</protein>
<proteinExistence type="predicted"/>
<gene>
    <name evidence="1" type="ORF">MNBD_GAMMA08-1046</name>
</gene>
<reference evidence="1" key="1">
    <citation type="submission" date="2018-06" db="EMBL/GenBank/DDBJ databases">
        <authorList>
            <person name="Zhirakovskaya E."/>
        </authorList>
    </citation>
    <scope>NUCLEOTIDE SEQUENCE</scope>
</reference>
<accession>A0A3B0X6G7</accession>